<comment type="caution">
    <text evidence="1">The sequence shown here is derived from an EMBL/GenBank/DDBJ whole genome shotgun (WGS) entry which is preliminary data.</text>
</comment>
<protein>
    <submittedName>
        <fullName evidence="1">Uncharacterized protein</fullName>
    </submittedName>
</protein>
<organism evidence="1 2">
    <name type="scientific">Flavivirga jejuensis</name>
    <dbReference type="NCBI Taxonomy" id="870487"/>
    <lineage>
        <taxon>Bacteria</taxon>
        <taxon>Pseudomonadati</taxon>
        <taxon>Bacteroidota</taxon>
        <taxon>Flavobacteriia</taxon>
        <taxon>Flavobacteriales</taxon>
        <taxon>Flavobacteriaceae</taxon>
        <taxon>Flavivirga</taxon>
    </lineage>
</organism>
<sequence length="410" mass="45695">MKKIIIMYLLLCGIYMFNIKCSYVNETSENEISQNELVFQKTVSSSAAAAATTWTGSVNLYQNDIWFILFDNGVATYDFRIGTTGAISEMRDRTESFKALLSPSFSGEKTDRIIQWTIWSFDAIRNLNYSGPEFEQRYNVTQGGTFTNQLHQTQDVKINTANTEIEVYGKADLQWKLGNQSVITGNHTALIRYSYDTRGFLKVYRVVSIGQPKLNGVTKQWNDLYFEGWTPMKGDDNVFNGLALGLDSAGDPTWWYAHDSNIPSYPFFEASNTNGYAVVFNKNNKTTKDAVGIVYGKNNVISSNSQSSYVLNTLEWDTGIGVFPAILTNGYLPNYSIVEQTMYIVPRSGLSADMSSLLSTLAAEIPAPRIYTPSQIPSGSELADIYSTLMVNESGSGTRTDNLRPLISSN</sequence>
<proteinExistence type="predicted"/>
<accession>A0ABT8WUL6</accession>
<name>A0ABT8WUL6_9FLAO</name>
<dbReference type="Proteomes" id="UP001176806">
    <property type="component" value="Unassembled WGS sequence"/>
</dbReference>
<reference evidence="1" key="1">
    <citation type="submission" date="2023-07" db="EMBL/GenBank/DDBJ databases">
        <title>Two novel species in the genus Flavivirga.</title>
        <authorList>
            <person name="Kwon K."/>
        </authorList>
    </citation>
    <scope>NUCLEOTIDE SEQUENCE</scope>
    <source>
        <strain evidence="1">KACC 14158</strain>
    </source>
</reference>
<gene>
    <name evidence="1" type="ORF">Q4Q40_21920</name>
</gene>
<keyword evidence="2" id="KW-1185">Reference proteome</keyword>
<dbReference type="RefSeq" id="WP_303304197.1">
    <property type="nucleotide sequence ID" value="NZ_BAABDA010000011.1"/>
</dbReference>
<evidence type="ECO:0000313" key="2">
    <source>
        <dbReference type="Proteomes" id="UP001176806"/>
    </source>
</evidence>
<dbReference type="EMBL" id="JAUOEL010000009">
    <property type="protein sequence ID" value="MDO5976867.1"/>
    <property type="molecule type" value="Genomic_DNA"/>
</dbReference>
<evidence type="ECO:0000313" key="1">
    <source>
        <dbReference type="EMBL" id="MDO5976867.1"/>
    </source>
</evidence>